<feature type="domain" description="PAS" evidence="11">
    <location>
        <begin position="136"/>
        <end position="181"/>
    </location>
</feature>
<dbReference type="InterPro" id="IPR035965">
    <property type="entry name" value="PAS-like_dom_sf"/>
</dbReference>
<dbReference type="InterPro" id="IPR000014">
    <property type="entry name" value="PAS"/>
</dbReference>
<dbReference type="Pfam" id="PF02518">
    <property type="entry name" value="HATPase_c"/>
    <property type="match status" value="1"/>
</dbReference>
<dbReference type="Proteomes" id="UP000092573">
    <property type="component" value="Chromosome"/>
</dbReference>
<dbReference type="PROSITE" id="PS50113">
    <property type="entry name" value="PAC"/>
    <property type="match status" value="2"/>
</dbReference>
<dbReference type="PROSITE" id="PS50109">
    <property type="entry name" value="HIS_KIN"/>
    <property type="match status" value="1"/>
</dbReference>
<accession>A0A1B1MVR8</accession>
<evidence type="ECO:0000256" key="3">
    <source>
        <dbReference type="ARBA" id="ARBA00022553"/>
    </source>
</evidence>
<evidence type="ECO:0000256" key="2">
    <source>
        <dbReference type="ARBA" id="ARBA00012438"/>
    </source>
</evidence>
<dbReference type="FunFam" id="1.10.287.130:FF:000040">
    <property type="entry name" value="PAS domain-containing sensor histidine kinase"/>
    <property type="match status" value="1"/>
</dbReference>
<dbReference type="GO" id="GO:0005524">
    <property type="term" value="F:ATP binding"/>
    <property type="evidence" value="ECO:0007669"/>
    <property type="project" value="UniProtKB-KW"/>
</dbReference>
<proteinExistence type="predicted"/>
<dbReference type="CDD" id="cd00082">
    <property type="entry name" value="HisKA"/>
    <property type="match status" value="1"/>
</dbReference>
<organism evidence="13 14">
    <name type="scientific">Paenibacillus yonginensis</name>
    <dbReference type="NCBI Taxonomy" id="1462996"/>
    <lineage>
        <taxon>Bacteria</taxon>
        <taxon>Bacillati</taxon>
        <taxon>Bacillota</taxon>
        <taxon>Bacilli</taxon>
        <taxon>Bacillales</taxon>
        <taxon>Paenibacillaceae</taxon>
        <taxon>Paenibacillus</taxon>
    </lineage>
</organism>
<dbReference type="SUPFAM" id="SSF55785">
    <property type="entry name" value="PYP-like sensor domain (PAS domain)"/>
    <property type="match status" value="3"/>
</dbReference>
<keyword evidence="5" id="KW-0547">Nucleotide-binding</keyword>
<dbReference type="Pfam" id="PF13426">
    <property type="entry name" value="PAS_9"/>
    <property type="match status" value="2"/>
</dbReference>
<dbReference type="InterPro" id="IPR004358">
    <property type="entry name" value="Sig_transdc_His_kin-like_C"/>
</dbReference>
<dbReference type="SMART" id="SM00388">
    <property type="entry name" value="HisKA"/>
    <property type="match status" value="1"/>
</dbReference>
<dbReference type="SMART" id="SM00387">
    <property type="entry name" value="HATPase_c"/>
    <property type="match status" value="1"/>
</dbReference>
<dbReference type="GO" id="GO:0030435">
    <property type="term" value="P:sporulation resulting in formation of a cellular spore"/>
    <property type="evidence" value="ECO:0007669"/>
    <property type="project" value="UniProtKB-KW"/>
</dbReference>
<feature type="domain" description="PAS" evidence="11">
    <location>
        <begin position="32"/>
        <end position="82"/>
    </location>
</feature>
<dbReference type="AlphaFoldDB" id="A0A1B1MVR8"/>
<dbReference type="RefSeq" id="WP_068693361.1">
    <property type="nucleotide sequence ID" value="NZ_CP014167.1"/>
</dbReference>
<keyword evidence="14" id="KW-1185">Reference proteome</keyword>
<dbReference type="PROSITE" id="PS50112">
    <property type="entry name" value="PAS"/>
    <property type="match status" value="3"/>
</dbReference>
<dbReference type="PRINTS" id="PR00344">
    <property type="entry name" value="BCTRLSENSOR"/>
</dbReference>
<evidence type="ECO:0000313" key="13">
    <source>
        <dbReference type="EMBL" id="ANS73237.1"/>
    </source>
</evidence>
<keyword evidence="9" id="KW-0902">Two-component regulatory system</keyword>
<comment type="catalytic activity">
    <reaction evidence="1">
        <text>ATP + protein L-histidine = ADP + protein N-phospho-L-histidine.</text>
        <dbReference type="EC" id="2.7.13.3"/>
    </reaction>
</comment>
<evidence type="ECO:0000256" key="8">
    <source>
        <dbReference type="ARBA" id="ARBA00022969"/>
    </source>
</evidence>
<dbReference type="InterPro" id="IPR003594">
    <property type="entry name" value="HATPase_dom"/>
</dbReference>
<dbReference type="SMART" id="SM00086">
    <property type="entry name" value="PAC"/>
    <property type="match status" value="1"/>
</dbReference>
<dbReference type="SUPFAM" id="SSF47384">
    <property type="entry name" value="Homodimeric domain of signal transducing histidine kinase"/>
    <property type="match status" value="1"/>
</dbReference>
<dbReference type="PANTHER" id="PTHR43065:SF10">
    <property type="entry name" value="PEROXIDE STRESS-ACTIVATED HISTIDINE KINASE MAK3"/>
    <property type="match status" value="1"/>
</dbReference>
<dbReference type="InterPro" id="IPR005467">
    <property type="entry name" value="His_kinase_dom"/>
</dbReference>
<feature type="domain" description="Histidine kinase" evidence="10">
    <location>
        <begin position="396"/>
        <end position="603"/>
    </location>
</feature>
<dbReference type="STRING" id="1462996.AWM70_00425"/>
<dbReference type="CDD" id="cd00130">
    <property type="entry name" value="PAS"/>
    <property type="match status" value="3"/>
</dbReference>
<protein>
    <recommendedName>
        <fullName evidence="2">histidine kinase</fullName>
        <ecNumber evidence="2">2.7.13.3</ecNumber>
    </recommendedName>
</protein>
<sequence>MTKDDSMLDVTEQELQPNSIFGTAAGMALMGEDGTFMKVNPSLCNFLGYEEQELLGEHAEKVIHPEDLPLIIKDYHSWSEDGMEILHLENRYLHKKGHVLRGLVRVSKLPVMDTCILVIHVTDLTWARQHNGRKTNWEIMKTLYHLDSDAVAVVSLEGRIIRVNGAFEKMFDYSEAEILGQPPPFISNEPLQTIITELKRKKECAPLLKMEYETIKRTKDGQLISVYIKLFPISDEFGKLNAIGAVIKDITEQGVLTSQFHDLVAFNLDPILIFNPGGYVVQSNKAFTELFGWTMDQLLDKHWSRLPFSVLEFRSDFRQLADKVLTDNIVTGFETRLLKENGESVQISLTGFPLKYGRNGTGGATFILRDLSRQKKTEQLMMESEKLSLAGQLAAAIAHEIRNPITSIKGFLKLLQNSERKQQYFEIVNTEIDRIELILSEMLALAKPQTVKFELKNLRAILDQVISLLLGQANMNNIEILLQDYTDLPEIQCDENQIKQVFINFMKNAIEAMPEGGTLTVELLPPKSPNDLDLKIVFTDTGTGIPPELLARIGEPFFTTKQSGTGLGFMTSKNIIENHNGKLNITSKQNEGTSIEIRFPTASS</sequence>
<dbReference type="Pfam" id="PF08447">
    <property type="entry name" value="PAS_3"/>
    <property type="match status" value="1"/>
</dbReference>
<dbReference type="Gene3D" id="1.10.287.130">
    <property type="match status" value="1"/>
</dbReference>
<keyword evidence="4" id="KW-0808">Transferase</keyword>
<keyword evidence="7" id="KW-0067">ATP-binding</keyword>
<dbReference type="PANTHER" id="PTHR43065">
    <property type="entry name" value="SENSOR HISTIDINE KINASE"/>
    <property type="match status" value="1"/>
</dbReference>
<evidence type="ECO:0000256" key="7">
    <source>
        <dbReference type="ARBA" id="ARBA00022840"/>
    </source>
</evidence>
<feature type="domain" description="PAC" evidence="12">
    <location>
        <begin position="331"/>
        <end position="383"/>
    </location>
</feature>
<dbReference type="InterPro" id="IPR003661">
    <property type="entry name" value="HisK_dim/P_dom"/>
</dbReference>
<reference evidence="13 14" key="1">
    <citation type="submission" date="2016-01" db="EMBL/GenBank/DDBJ databases">
        <title>Complete Genome Sequence of Paenibacillus yonginensis DCY84, a novel Plant Growth-Promoting Bacteria with Elicitation of Induced Systemic Resistance.</title>
        <authorList>
            <person name="Kim Y.J."/>
            <person name="Yang D.C."/>
            <person name="Sukweenadhi J."/>
        </authorList>
    </citation>
    <scope>NUCLEOTIDE SEQUENCE [LARGE SCALE GENOMIC DNA]</scope>
    <source>
        <strain evidence="13 14">DCY84</strain>
    </source>
</reference>
<dbReference type="OrthoDB" id="9815750at2"/>
<evidence type="ECO:0000256" key="9">
    <source>
        <dbReference type="ARBA" id="ARBA00023012"/>
    </source>
</evidence>
<dbReference type="Gene3D" id="3.30.450.20">
    <property type="entry name" value="PAS domain"/>
    <property type="match status" value="3"/>
</dbReference>
<dbReference type="NCBIfam" id="TIGR00229">
    <property type="entry name" value="sensory_box"/>
    <property type="match status" value="3"/>
</dbReference>
<dbReference type="GO" id="GO:0000155">
    <property type="term" value="F:phosphorelay sensor kinase activity"/>
    <property type="evidence" value="ECO:0007669"/>
    <property type="project" value="InterPro"/>
</dbReference>
<keyword evidence="8" id="KW-0749">Sporulation</keyword>
<evidence type="ECO:0000259" key="10">
    <source>
        <dbReference type="PROSITE" id="PS50109"/>
    </source>
</evidence>
<evidence type="ECO:0000256" key="6">
    <source>
        <dbReference type="ARBA" id="ARBA00022777"/>
    </source>
</evidence>
<evidence type="ECO:0000256" key="1">
    <source>
        <dbReference type="ARBA" id="ARBA00000085"/>
    </source>
</evidence>
<dbReference type="InterPro" id="IPR036890">
    <property type="entry name" value="HATPase_C_sf"/>
</dbReference>
<name>A0A1B1MVR8_9BACL</name>
<evidence type="ECO:0000313" key="14">
    <source>
        <dbReference type="Proteomes" id="UP000092573"/>
    </source>
</evidence>
<evidence type="ECO:0000259" key="11">
    <source>
        <dbReference type="PROSITE" id="PS50112"/>
    </source>
</evidence>
<evidence type="ECO:0000256" key="5">
    <source>
        <dbReference type="ARBA" id="ARBA00022741"/>
    </source>
</evidence>
<dbReference type="InterPro" id="IPR000700">
    <property type="entry name" value="PAS-assoc_C"/>
</dbReference>
<dbReference type="KEGG" id="pyg:AWM70_00425"/>
<dbReference type="InterPro" id="IPR013655">
    <property type="entry name" value="PAS_fold_3"/>
</dbReference>
<dbReference type="InterPro" id="IPR001610">
    <property type="entry name" value="PAC"/>
</dbReference>
<evidence type="ECO:0000259" key="12">
    <source>
        <dbReference type="PROSITE" id="PS50113"/>
    </source>
</evidence>
<dbReference type="EMBL" id="CP014167">
    <property type="protein sequence ID" value="ANS73237.1"/>
    <property type="molecule type" value="Genomic_DNA"/>
</dbReference>
<feature type="domain" description="PAC" evidence="12">
    <location>
        <begin position="208"/>
        <end position="262"/>
    </location>
</feature>
<dbReference type="EC" id="2.7.13.3" evidence="2"/>
<gene>
    <name evidence="13" type="ORF">AWM70_00425</name>
</gene>
<dbReference type="SMART" id="SM00091">
    <property type="entry name" value="PAS"/>
    <property type="match status" value="3"/>
</dbReference>
<feature type="domain" description="PAS" evidence="11">
    <location>
        <begin position="269"/>
        <end position="301"/>
    </location>
</feature>
<dbReference type="InterPro" id="IPR036097">
    <property type="entry name" value="HisK_dim/P_sf"/>
</dbReference>
<keyword evidence="6" id="KW-0418">Kinase</keyword>
<evidence type="ECO:0000256" key="4">
    <source>
        <dbReference type="ARBA" id="ARBA00022679"/>
    </source>
</evidence>
<keyword evidence="3" id="KW-0597">Phosphoprotein</keyword>
<dbReference type="Gene3D" id="3.30.565.10">
    <property type="entry name" value="Histidine kinase-like ATPase, C-terminal domain"/>
    <property type="match status" value="1"/>
</dbReference>
<dbReference type="SUPFAM" id="SSF55874">
    <property type="entry name" value="ATPase domain of HSP90 chaperone/DNA topoisomerase II/histidine kinase"/>
    <property type="match status" value="1"/>
</dbReference>
<dbReference type="Pfam" id="PF00512">
    <property type="entry name" value="HisKA"/>
    <property type="match status" value="1"/>
</dbReference>